<organism evidence="2 3">
    <name type="scientific">Shinella pollutisoli</name>
    <dbReference type="NCBI Taxonomy" id="2250594"/>
    <lineage>
        <taxon>Bacteria</taxon>
        <taxon>Pseudomonadati</taxon>
        <taxon>Pseudomonadota</taxon>
        <taxon>Alphaproteobacteria</taxon>
        <taxon>Hyphomicrobiales</taxon>
        <taxon>Rhizobiaceae</taxon>
        <taxon>Shinella</taxon>
    </lineage>
</organism>
<feature type="transmembrane region" description="Helical" evidence="1">
    <location>
        <begin position="291"/>
        <end position="311"/>
    </location>
</feature>
<sequence>MTANRSFRMSATLGIGAAGALLAKLAGMPLPFLLGPLILSAAAGLAGLPLQVVPFGREAAQVVIGLSIGLRFLPEVAIATGALLPLMVAATFLTISATMLAAFLLARIGGIDRRTAFFATSAAGLAEMAVVAHRKRADADIVSVVHLIRVTSIVMIAPLLAAYAGTEGHVPDVRSALGDHLLVVLLLLLAAGLAAWLLRSLRVPNLWLLVPAAVGGLAAGTGLVAERLPGPLLIAAQVVIGVWIGCRFRREVMSRMPRVTVSAFATTALLLAFACLVALALAAVAGLPFNTALLAVAPAGVTEMSLTAAALHLDAATVTAFQMMRIATVMIMLPLTYRLFEWCSDRLDAKDT</sequence>
<dbReference type="InterPro" id="IPR007820">
    <property type="entry name" value="AbrB_fam"/>
</dbReference>
<comment type="caution">
    <text evidence="2">The sequence shown here is derived from an EMBL/GenBank/DDBJ whole genome shotgun (WGS) entry which is preliminary data.</text>
</comment>
<feature type="transmembrane region" description="Helical" evidence="1">
    <location>
        <begin position="144"/>
        <end position="165"/>
    </location>
</feature>
<dbReference type="Proteomes" id="UP001595377">
    <property type="component" value="Unassembled WGS sequence"/>
</dbReference>
<keyword evidence="1" id="KW-0812">Transmembrane</keyword>
<name>A0ABV7DGD2_9HYPH</name>
<reference evidence="3" key="1">
    <citation type="journal article" date="2019" name="Int. J. Syst. Evol. Microbiol.">
        <title>The Global Catalogue of Microorganisms (GCM) 10K type strain sequencing project: providing services to taxonomists for standard genome sequencing and annotation.</title>
        <authorList>
            <consortium name="The Broad Institute Genomics Platform"/>
            <consortium name="The Broad Institute Genome Sequencing Center for Infectious Disease"/>
            <person name="Wu L."/>
            <person name="Ma J."/>
        </authorList>
    </citation>
    <scope>NUCLEOTIDE SEQUENCE [LARGE SCALE GENOMIC DNA]</scope>
    <source>
        <strain evidence="3">KCTC 52677</strain>
    </source>
</reference>
<feature type="transmembrane region" description="Helical" evidence="1">
    <location>
        <begin position="76"/>
        <end position="103"/>
    </location>
</feature>
<feature type="transmembrane region" description="Helical" evidence="1">
    <location>
        <begin position="205"/>
        <end position="225"/>
    </location>
</feature>
<keyword evidence="3" id="KW-1185">Reference proteome</keyword>
<dbReference type="PIRSF" id="PIRSF038991">
    <property type="entry name" value="Protein_AbrB"/>
    <property type="match status" value="1"/>
</dbReference>
<accession>A0ABV7DGD2</accession>
<protein>
    <submittedName>
        <fullName evidence="2">AbrB family transcriptional regulator</fullName>
    </submittedName>
</protein>
<evidence type="ECO:0000313" key="3">
    <source>
        <dbReference type="Proteomes" id="UP001595377"/>
    </source>
</evidence>
<feature type="transmembrane region" description="Helical" evidence="1">
    <location>
        <begin position="37"/>
        <end position="55"/>
    </location>
</feature>
<feature type="transmembrane region" description="Helical" evidence="1">
    <location>
        <begin position="231"/>
        <end position="248"/>
    </location>
</feature>
<dbReference type="PANTHER" id="PTHR38457">
    <property type="entry name" value="REGULATOR ABRB-RELATED"/>
    <property type="match status" value="1"/>
</dbReference>
<proteinExistence type="predicted"/>
<dbReference type="EMBL" id="JBHRSP010000016">
    <property type="protein sequence ID" value="MFC3073548.1"/>
    <property type="molecule type" value="Genomic_DNA"/>
</dbReference>
<keyword evidence="1" id="KW-0472">Membrane</keyword>
<dbReference type="InterPro" id="IPR017516">
    <property type="entry name" value="AbrB_dup"/>
</dbReference>
<evidence type="ECO:0000256" key="1">
    <source>
        <dbReference type="SAM" id="Phobius"/>
    </source>
</evidence>
<dbReference type="Pfam" id="PF05145">
    <property type="entry name" value="AbrB"/>
    <property type="match status" value="1"/>
</dbReference>
<gene>
    <name evidence="2" type="ORF">ACFOHH_10565</name>
</gene>
<keyword evidence="1" id="KW-1133">Transmembrane helix</keyword>
<feature type="transmembrane region" description="Helical" evidence="1">
    <location>
        <begin position="177"/>
        <end position="198"/>
    </location>
</feature>
<evidence type="ECO:0000313" key="2">
    <source>
        <dbReference type="EMBL" id="MFC3073548.1"/>
    </source>
</evidence>
<dbReference type="NCBIfam" id="TIGR03082">
    <property type="entry name" value="Gneg_AbrB_dup"/>
    <property type="match status" value="2"/>
</dbReference>
<dbReference type="PANTHER" id="PTHR38457:SF1">
    <property type="entry name" value="REGULATOR ABRB-RELATED"/>
    <property type="match status" value="1"/>
</dbReference>
<feature type="transmembrane region" description="Helical" evidence="1">
    <location>
        <begin position="260"/>
        <end position="285"/>
    </location>
</feature>
<dbReference type="RefSeq" id="WP_257317035.1">
    <property type="nucleotide sequence ID" value="NZ_JBHRSP010000016.1"/>
</dbReference>